<dbReference type="Pfam" id="PF04268">
    <property type="entry name" value="SoxG"/>
    <property type="match status" value="1"/>
</dbReference>
<dbReference type="GO" id="GO:0008115">
    <property type="term" value="F:sarcosine oxidase activity"/>
    <property type="evidence" value="ECO:0007669"/>
    <property type="project" value="UniProtKB-EC"/>
</dbReference>
<dbReference type="AlphaFoldDB" id="A0AAE4CNF5"/>
<dbReference type="RefSeq" id="WP_310276594.1">
    <property type="nucleotide sequence ID" value="NZ_JAVDXW010000001.1"/>
</dbReference>
<gene>
    <name evidence="1" type="ORF">JOF55_004030</name>
</gene>
<dbReference type="InterPro" id="IPR007375">
    <property type="entry name" value="SoxG"/>
</dbReference>
<sequence>MAEPYAESPLAAYTDVLARSSTPGQVHITEMPFTTQVDLRVDPKSPAAERIGTALGAMLPNQPGEVAVAGELSVLWLGPDEWLLLGPEGSQEAIRNTVSTALDGDHAAVVDVSANRTILSVAGPKARELLNKGCALDLHPRSFTVDRCAQTLLARAGVTLVCRDTQLPSFWVIVRSSFARYLADWLVDAAAEYGESGGEP</sequence>
<dbReference type="EC" id="1.5.3.1" evidence="1"/>
<proteinExistence type="predicted"/>
<reference evidence="1" key="1">
    <citation type="submission" date="2023-07" db="EMBL/GenBank/DDBJ databases">
        <title>Sequencing the genomes of 1000 actinobacteria strains.</title>
        <authorList>
            <person name="Klenk H.-P."/>
        </authorList>
    </citation>
    <scope>NUCLEOTIDE SEQUENCE</scope>
    <source>
        <strain evidence="1">DSM 45977</strain>
    </source>
</reference>
<protein>
    <submittedName>
        <fullName evidence="1">Sarcosine oxidase subunit gamma</fullName>
        <ecNumber evidence="1">1.5.3.1</ecNumber>
    </submittedName>
</protein>
<comment type="caution">
    <text evidence="1">The sequence shown here is derived from an EMBL/GenBank/DDBJ whole genome shotgun (WGS) entry which is preliminary data.</text>
</comment>
<keyword evidence="2" id="KW-1185">Reference proteome</keyword>
<dbReference type="Gene3D" id="3.30.1360.120">
    <property type="entry name" value="Probable tRNA modification gtpase trme, domain 1"/>
    <property type="match status" value="1"/>
</dbReference>
<dbReference type="EMBL" id="JAVDXW010000001">
    <property type="protein sequence ID" value="MDR7303849.1"/>
    <property type="molecule type" value="Genomic_DNA"/>
</dbReference>
<dbReference type="Gene3D" id="3.30.70.1520">
    <property type="entry name" value="Heterotetrameric sarcosine oxidase"/>
    <property type="match status" value="1"/>
</dbReference>
<accession>A0AAE4CNF5</accession>
<dbReference type="Proteomes" id="UP001180845">
    <property type="component" value="Unassembled WGS sequence"/>
</dbReference>
<evidence type="ECO:0000313" key="2">
    <source>
        <dbReference type="Proteomes" id="UP001180845"/>
    </source>
</evidence>
<dbReference type="SUPFAM" id="SSF103025">
    <property type="entry name" value="Folate-binding domain"/>
    <property type="match status" value="1"/>
</dbReference>
<evidence type="ECO:0000313" key="1">
    <source>
        <dbReference type="EMBL" id="MDR7303849.1"/>
    </source>
</evidence>
<dbReference type="InterPro" id="IPR027266">
    <property type="entry name" value="TrmE/GcvT-like"/>
</dbReference>
<name>A0AAE4CNF5_9ACTN</name>
<keyword evidence="1" id="KW-0560">Oxidoreductase</keyword>
<organism evidence="1 2">
    <name type="scientific">Haloactinomyces albus</name>
    <dbReference type="NCBI Taxonomy" id="1352928"/>
    <lineage>
        <taxon>Bacteria</taxon>
        <taxon>Bacillati</taxon>
        <taxon>Actinomycetota</taxon>
        <taxon>Actinomycetes</taxon>
        <taxon>Actinopolysporales</taxon>
        <taxon>Actinopolysporaceae</taxon>
        <taxon>Haloactinomyces</taxon>
    </lineage>
</organism>